<dbReference type="EMBL" id="JAXQNO010000019">
    <property type="protein sequence ID" value="KAK4774734.1"/>
    <property type="molecule type" value="Genomic_DNA"/>
</dbReference>
<dbReference type="Pfam" id="PF12767">
    <property type="entry name" value="SAGA-Tad1"/>
    <property type="match status" value="1"/>
</dbReference>
<evidence type="ECO:0008006" key="7">
    <source>
        <dbReference type="Google" id="ProtNLM"/>
    </source>
</evidence>
<reference evidence="5 6" key="1">
    <citation type="journal article" date="2023" name="Hortic Res">
        <title>Pangenome of water caltrop reveals structural variations and asymmetric subgenome divergence after allopolyploidization.</title>
        <authorList>
            <person name="Zhang X."/>
            <person name="Chen Y."/>
            <person name="Wang L."/>
            <person name="Yuan Y."/>
            <person name="Fang M."/>
            <person name="Shi L."/>
            <person name="Lu R."/>
            <person name="Comes H.P."/>
            <person name="Ma Y."/>
            <person name="Chen Y."/>
            <person name="Huang G."/>
            <person name="Zhou Y."/>
            <person name="Zheng Z."/>
            <person name="Qiu Y."/>
        </authorList>
    </citation>
    <scope>NUCLEOTIDE SEQUENCE [LARGE SCALE GENOMIC DNA]</scope>
    <source>
        <strain evidence="5">F231</strain>
    </source>
</reference>
<dbReference type="PANTHER" id="PTHR21277:SF5">
    <property type="entry name" value="TRANSCRIPTIONAL ADAPTER 1"/>
    <property type="match status" value="1"/>
</dbReference>
<evidence type="ECO:0000313" key="6">
    <source>
        <dbReference type="Proteomes" id="UP001346149"/>
    </source>
</evidence>
<dbReference type="GO" id="GO:0005634">
    <property type="term" value="C:nucleus"/>
    <property type="evidence" value="ECO:0007669"/>
    <property type="project" value="UniProtKB-SubCell"/>
</dbReference>
<accession>A0AAN7L045</accession>
<evidence type="ECO:0000256" key="2">
    <source>
        <dbReference type="ARBA" id="ARBA00023015"/>
    </source>
</evidence>
<evidence type="ECO:0000256" key="1">
    <source>
        <dbReference type="ARBA" id="ARBA00004123"/>
    </source>
</evidence>
<dbReference type="GO" id="GO:0006357">
    <property type="term" value="P:regulation of transcription by RNA polymerase II"/>
    <property type="evidence" value="ECO:0007669"/>
    <property type="project" value="TreeGrafter"/>
</dbReference>
<dbReference type="Proteomes" id="UP001346149">
    <property type="component" value="Unassembled WGS sequence"/>
</dbReference>
<keyword evidence="6" id="KW-1185">Reference proteome</keyword>
<dbReference type="GO" id="GO:0003713">
    <property type="term" value="F:transcription coactivator activity"/>
    <property type="evidence" value="ECO:0007669"/>
    <property type="project" value="TreeGrafter"/>
</dbReference>
<dbReference type="AlphaFoldDB" id="A0AAN7L045"/>
<dbReference type="GO" id="GO:0000124">
    <property type="term" value="C:SAGA complex"/>
    <property type="evidence" value="ECO:0007669"/>
    <property type="project" value="TreeGrafter"/>
</dbReference>
<evidence type="ECO:0000256" key="3">
    <source>
        <dbReference type="ARBA" id="ARBA00023163"/>
    </source>
</evidence>
<protein>
    <recommendedName>
        <fullName evidence="7">Transcriptional coactivator Hfi1/Transcriptional adapter 1</fullName>
    </recommendedName>
</protein>
<dbReference type="InterPro" id="IPR024738">
    <property type="entry name" value="Hfi1/Tada1"/>
</dbReference>
<name>A0AAN7L045_TRANT</name>
<evidence type="ECO:0000313" key="5">
    <source>
        <dbReference type="EMBL" id="KAK4774734.1"/>
    </source>
</evidence>
<sequence length="409" mass="45419">MQPQQSSRIDLCDLKAQIAKSIGAEKAKSYFYYLNRFLSQKLSKGEFDKLCCWALGRENLPLHNQLIRSILKNSFLEGFPPPIPDVGPVKSTLTAAKGLPAVEDGQEQSRLLLQNQNHNSSIQSNGIIPMSPRKGKSVICDRKLKDQPGPLGPNGKVASLNCLVGTEDGRNKIFIENGVLMSQDDSRSLQHLQMLTELPEIEREGLIPQSMDRPTKRSKKEPGLAFIDGMEEMEQDGCLGSSRAPSWAPIGVPFGRYRHSSARTSGDSLSCQDLGGLFDVETLRKRMQQIVVAQGLGGVSMECANVLNTMLDVYLKRLISSSVEIAWAMPMHQSQMVLDPRQQIQGKIINGVWPCNTNLPNTHNYLPHDGLEVRRPHSISLRDFKVAMELNPQLLGEAWPLLLELISMS</sequence>
<organism evidence="5 6">
    <name type="scientific">Trapa natans</name>
    <name type="common">Water chestnut</name>
    <dbReference type="NCBI Taxonomy" id="22666"/>
    <lineage>
        <taxon>Eukaryota</taxon>
        <taxon>Viridiplantae</taxon>
        <taxon>Streptophyta</taxon>
        <taxon>Embryophyta</taxon>
        <taxon>Tracheophyta</taxon>
        <taxon>Spermatophyta</taxon>
        <taxon>Magnoliopsida</taxon>
        <taxon>eudicotyledons</taxon>
        <taxon>Gunneridae</taxon>
        <taxon>Pentapetalae</taxon>
        <taxon>rosids</taxon>
        <taxon>malvids</taxon>
        <taxon>Myrtales</taxon>
        <taxon>Lythraceae</taxon>
        <taxon>Trapa</taxon>
    </lineage>
</organism>
<dbReference type="CDD" id="cd22933">
    <property type="entry name" value="HFD_HFI1"/>
    <property type="match status" value="1"/>
</dbReference>
<comment type="subcellular location">
    <subcellularLocation>
        <location evidence="1">Nucleus</location>
    </subcellularLocation>
</comment>
<evidence type="ECO:0000256" key="4">
    <source>
        <dbReference type="ARBA" id="ARBA00023242"/>
    </source>
</evidence>
<proteinExistence type="predicted"/>
<keyword evidence="3" id="KW-0804">Transcription</keyword>
<dbReference type="PANTHER" id="PTHR21277">
    <property type="entry name" value="TRANSCRIPTIONAL ADAPTER 1"/>
    <property type="match status" value="1"/>
</dbReference>
<comment type="caution">
    <text evidence="5">The sequence shown here is derived from an EMBL/GenBank/DDBJ whole genome shotgun (WGS) entry which is preliminary data.</text>
</comment>
<keyword evidence="2" id="KW-0805">Transcription regulation</keyword>
<keyword evidence="4" id="KW-0539">Nucleus</keyword>
<gene>
    <name evidence="5" type="ORF">SAY86_009669</name>
</gene>